<accession>A0A0B9H0G3</accession>
<gene>
    <name evidence="1" type="ORF">RJ45_06285</name>
</gene>
<proteinExistence type="predicted"/>
<reference evidence="1 2" key="1">
    <citation type="submission" date="2014-12" db="EMBL/GenBank/DDBJ databases">
        <title>Genome sequencing of Photobacterium gaetbulicola AD005a.</title>
        <authorList>
            <person name="Adrian T.G.S."/>
            <person name="Chan K.G."/>
        </authorList>
    </citation>
    <scope>NUCLEOTIDE SEQUENCE [LARGE SCALE GENOMIC DNA]</scope>
    <source>
        <strain evidence="1 2">AD005a</strain>
    </source>
</reference>
<name>A0A0B9H0G3_9GAMM</name>
<dbReference type="EMBL" id="JWLZ01000079">
    <property type="protein sequence ID" value="KHT64461.1"/>
    <property type="molecule type" value="Genomic_DNA"/>
</dbReference>
<protein>
    <submittedName>
        <fullName evidence="1">Uncharacterized protein</fullName>
    </submittedName>
</protein>
<comment type="caution">
    <text evidence="1">The sequence shown here is derived from an EMBL/GenBank/DDBJ whole genome shotgun (WGS) entry which is preliminary data.</text>
</comment>
<sequence>MYSFFGFFTGKLTTTKKVSFSVKTRKAYSKPCHVQIKHEQVFDQPCKNQRGTAKRLMLNNLL</sequence>
<evidence type="ECO:0000313" key="1">
    <source>
        <dbReference type="EMBL" id="KHT64461.1"/>
    </source>
</evidence>
<organism evidence="1 2">
    <name type="scientific">Photobacterium gaetbulicola</name>
    <dbReference type="NCBI Taxonomy" id="1295392"/>
    <lineage>
        <taxon>Bacteria</taxon>
        <taxon>Pseudomonadati</taxon>
        <taxon>Pseudomonadota</taxon>
        <taxon>Gammaproteobacteria</taxon>
        <taxon>Vibrionales</taxon>
        <taxon>Vibrionaceae</taxon>
        <taxon>Photobacterium</taxon>
    </lineage>
</organism>
<dbReference type="AlphaFoldDB" id="A0A0B9H0G3"/>
<evidence type="ECO:0000313" key="2">
    <source>
        <dbReference type="Proteomes" id="UP000031278"/>
    </source>
</evidence>
<dbReference type="Proteomes" id="UP000031278">
    <property type="component" value="Unassembled WGS sequence"/>
</dbReference>